<evidence type="ECO:0000313" key="2">
    <source>
        <dbReference type="Proteomes" id="UP000249646"/>
    </source>
</evidence>
<dbReference type="OrthoDB" id="401385at2"/>
<dbReference type="EMBL" id="QKUB01000002">
    <property type="protein sequence ID" value="PZW01453.1"/>
    <property type="molecule type" value="Genomic_DNA"/>
</dbReference>
<dbReference type="AlphaFoldDB" id="A0A2W7GUN0"/>
<gene>
    <name evidence="1" type="ORF">BCF89_10277</name>
</gene>
<name>A0A2W7GUN0_9BACT</name>
<accession>A0A2W7GUN0</accession>
<protein>
    <submittedName>
        <fullName evidence="1">Uncharacterized protein</fullName>
    </submittedName>
</protein>
<dbReference type="Proteomes" id="UP000249646">
    <property type="component" value="Unassembled WGS sequence"/>
</dbReference>
<keyword evidence="2" id="KW-1185">Reference proteome</keyword>
<comment type="caution">
    <text evidence="1">The sequence shown here is derived from an EMBL/GenBank/DDBJ whole genome shotgun (WGS) entry which is preliminary data.</text>
</comment>
<organism evidence="1 2">
    <name type="scientific">Metamycoplasma auris</name>
    <dbReference type="NCBI Taxonomy" id="51363"/>
    <lineage>
        <taxon>Bacteria</taxon>
        <taxon>Bacillati</taxon>
        <taxon>Mycoplasmatota</taxon>
        <taxon>Mycoplasmoidales</taxon>
        <taxon>Metamycoplasmataceae</taxon>
        <taxon>Metamycoplasma</taxon>
    </lineage>
</organism>
<sequence length="521" mass="61393">MDLNANSIEEIKENNNIKKIFSIKDNHIIAEINDKFNAFNETTIKRLAQSIINVLNKEKKIDLKIFIANDGSNKNLISFEKSIGDVMAFQNGQVYNFEGHTPISLAFLKFVNFSTDSFLISIYLHKYNLKNKYAISIYNKDNEAVSPKFLELVLNEYQSIQNKEINTVQNERKLLDFDKLLKEYSQIILSRNYTKNANHLLKIGIINSSLQNTFVKRILGKNDIAYQVLKPKLKEDKPKTIKFLAFSYHKLKNIEYIIKFSFDYQKLFLYKRNYDKSLYLQYDLIDISDLISLYLMFINNHNIIPNDSFVPIQDIYCSHLIKEENITNLCSQLSLRLKANWITPIEQITSNNALYFDEEHNVYLYSKEKLGLDGFSFLSIIVDMLNYYKTQAMKYNDIYDQIKNLSKPLIVSEFQFDCDPKNISDFETKLFVQDKIGQIKVSSIENISSYQKNKNQKYIAKFNFLQNEWVSIKYDFINERLIFNVQENKKTKGNLSKKIRNYMSKFVSKYNKPLISFKLFE</sequence>
<proteinExistence type="predicted"/>
<evidence type="ECO:0000313" key="1">
    <source>
        <dbReference type="EMBL" id="PZW01453.1"/>
    </source>
</evidence>
<reference evidence="1 2" key="1">
    <citation type="submission" date="2018-06" db="EMBL/GenBank/DDBJ databases">
        <title>Genomic Encyclopedia of Archaeal and Bacterial Type Strains, Phase II (KMG-II): from individual species to whole genera.</title>
        <authorList>
            <person name="Goeker M."/>
        </authorList>
    </citation>
    <scope>NUCLEOTIDE SEQUENCE [LARGE SCALE GENOMIC DNA]</scope>
    <source>
        <strain evidence="1 2">ATCC 51348</strain>
    </source>
</reference>
<dbReference type="RefSeq" id="WP_111518264.1">
    <property type="nucleotide sequence ID" value="NZ_QKUB01000002.1"/>
</dbReference>